<dbReference type="AlphaFoldDB" id="A0A0F8YUD1"/>
<evidence type="ECO:0000259" key="3">
    <source>
        <dbReference type="PROSITE" id="PS51371"/>
    </source>
</evidence>
<name>A0A0F8YUD1_9ZZZZ</name>
<sequence length="226" mass="25233">REVMVPRIDIVTANAEDGFAEVARLMVEKGYSRVPVYEDTIDNVTGVVYAKEVLKHLARGTCPARVREVARSAYFVPESKKVDELLTEMRQQRVSIAIVVDEYGGTAGLVTIEDLVEEIVGEIEDEFDVREQEIQLVTPTEAIVDARVGIDDLSEMFDLRIEKEDFDSVGGFIFNSLGRMPSVGDEVRVDGLIMRVLTVMGRRIKKVRVTKIESTAEEPHSEGKTA</sequence>
<gene>
    <name evidence="4" type="ORF">LCGC14_3113230</name>
</gene>
<dbReference type="PANTHER" id="PTHR22777:SF17">
    <property type="entry name" value="UPF0053 PROTEIN SLL0260"/>
    <property type="match status" value="1"/>
</dbReference>
<keyword evidence="1" id="KW-0677">Repeat</keyword>
<dbReference type="SMART" id="SM01091">
    <property type="entry name" value="CorC_HlyC"/>
    <property type="match status" value="1"/>
</dbReference>
<dbReference type="GO" id="GO:0050660">
    <property type="term" value="F:flavin adenine dinucleotide binding"/>
    <property type="evidence" value="ECO:0007669"/>
    <property type="project" value="InterPro"/>
</dbReference>
<accession>A0A0F8YUD1</accession>
<comment type="caution">
    <text evidence="4">The sequence shown here is derived from an EMBL/GenBank/DDBJ whole genome shotgun (WGS) entry which is preliminary data.</text>
</comment>
<proteinExistence type="predicted"/>
<evidence type="ECO:0000256" key="1">
    <source>
        <dbReference type="ARBA" id="ARBA00022737"/>
    </source>
</evidence>
<dbReference type="Gene3D" id="3.10.580.10">
    <property type="entry name" value="CBS-domain"/>
    <property type="match status" value="1"/>
</dbReference>
<dbReference type="EMBL" id="LAZR01067424">
    <property type="protein sequence ID" value="KKK51611.1"/>
    <property type="molecule type" value="Genomic_DNA"/>
</dbReference>
<organism evidence="4">
    <name type="scientific">marine sediment metagenome</name>
    <dbReference type="NCBI Taxonomy" id="412755"/>
    <lineage>
        <taxon>unclassified sequences</taxon>
        <taxon>metagenomes</taxon>
        <taxon>ecological metagenomes</taxon>
    </lineage>
</organism>
<keyword evidence="2" id="KW-0129">CBS domain</keyword>
<dbReference type="InterPro" id="IPR036318">
    <property type="entry name" value="FAD-bd_PCMH-like_sf"/>
</dbReference>
<dbReference type="InterPro" id="IPR016169">
    <property type="entry name" value="FAD-bd_PCMH_sub2"/>
</dbReference>
<dbReference type="PROSITE" id="PS51371">
    <property type="entry name" value="CBS"/>
    <property type="match status" value="2"/>
</dbReference>
<feature type="non-terminal residue" evidence="4">
    <location>
        <position position="1"/>
    </location>
</feature>
<dbReference type="InterPro" id="IPR044751">
    <property type="entry name" value="Ion_transp-like_CBS"/>
</dbReference>
<dbReference type="InterPro" id="IPR000644">
    <property type="entry name" value="CBS_dom"/>
</dbReference>
<dbReference type="GO" id="GO:0005886">
    <property type="term" value="C:plasma membrane"/>
    <property type="evidence" value="ECO:0007669"/>
    <property type="project" value="TreeGrafter"/>
</dbReference>
<dbReference type="InterPro" id="IPR046342">
    <property type="entry name" value="CBS_dom_sf"/>
</dbReference>
<protein>
    <recommendedName>
        <fullName evidence="3">CBS domain-containing protein</fullName>
    </recommendedName>
</protein>
<evidence type="ECO:0000256" key="2">
    <source>
        <dbReference type="ARBA" id="ARBA00023122"/>
    </source>
</evidence>
<dbReference type="FunFam" id="3.10.580.10:FF:000002">
    <property type="entry name" value="Magnesium/cobalt efflux protein CorC"/>
    <property type="match status" value="1"/>
</dbReference>
<dbReference type="SMART" id="SM00116">
    <property type="entry name" value="CBS"/>
    <property type="match status" value="2"/>
</dbReference>
<dbReference type="Pfam" id="PF00571">
    <property type="entry name" value="CBS"/>
    <property type="match status" value="2"/>
</dbReference>
<dbReference type="SUPFAM" id="SSF56176">
    <property type="entry name" value="FAD-binding/transporter-associated domain-like"/>
    <property type="match status" value="1"/>
</dbReference>
<dbReference type="SUPFAM" id="SSF54631">
    <property type="entry name" value="CBS-domain pair"/>
    <property type="match status" value="1"/>
</dbReference>
<dbReference type="PANTHER" id="PTHR22777">
    <property type="entry name" value="HEMOLYSIN-RELATED"/>
    <property type="match status" value="1"/>
</dbReference>
<dbReference type="CDD" id="cd04590">
    <property type="entry name" value="CBS_pair_CorC_HlyC_assoc"/>
    <property type="match status" value="1"/>
</dbReference>
<feature type="domain" description="CBS" evidence="3">
    <location>
        <begin position="69"/>
        <end position="126"/>
    </location>
</feature>
<evidence type="ECO:0000313" key="4">
    <source>
        <dbReference type="EMBL" id="KKK51611.1"/>
    </source>
</evidence>
<feature type="domain" description="CBS" evidence="3">
    <location>
        <begin position="4"/>
        <end position="64"/>
    </location>
</feature>
<reference evidence="4" key="1">
    <citation type="journal article" date="2015" name="Nature">
        <title>Complex archaea that bridge the gap between prokaryotes and eukaryotes.</title>
        <authorList>
            <person name="Spang A."/>
            <person name="Saw J.H."/>
            <person name="Jorgensen S.L."/>
            <person name="Zaremba-Niedzwiedzka K."/>
            <person name="Martijn J."/>
            <person name="Lind A.E."/>
            <person name="van Eijk R."/>
            <person name="Schleper C."/>
            <person name="Guy L."/>
            <person name="Ettema T.J."/>
        </authorList>
    </citation>
    <scope>NUCLEOTIDE SEQUENCE</scope>
</reference>
<dbReference type="Pfam" id="PF03471">
    <property type="entry name" value="CorC_HlyC"/>
    <property type="match status" value="1"/>
</dbReference>
<dbReference type="Gene3D" id="3.30.465.10">
    <property type="match status" value="1"/>
</dbReference>
<dbReference type="InterPro" id="IPR005170">
    <property type="entry name" value="Transptr-assoc_dom"/>
</dbReference>